<dbReference type="AlphaFoldDB" id="A0A0K2UZI8"/>
<sequence length="32" mass="3688">MILHVTSLVHRVNRIATLCLDYFDNTNISSLK</sequence>
<name>A0A0K2UZI8_LEPSM</name>
<reference evidence="1" key="1">
    <citation type="submission" date="2014-05" db="EMBL/GenBank/DDBJ databases">
        <authorList>
            <person name="Chronopoulou M."/>
        </authorList>
    </citation>
    <scope>NUCLEOTIDE SEQUENCE</scope>
    <source>
        <tissue evidence="1">Whole organism</tissue>
    </source>
</reference>
<evidence type="ECO:0000313" key="1">
    <source>
        <dbReference type="EMBL" id="CDW43480.1"/>
    </source>
</evidence>
<organism evidence="1">
    <name type="scientific">Lepeophtheirus salmonis</name>
    <name type="common">Salmon louse</name>
    <name type="synonym">Caligus salmonis</name>
    <dbReference type="NCBI Taxonomy" id="72036"/>
    <lineage>
        <taxon>Eukaryota</taxon>
        <taxon>Metazoa</taxon>
        <taxon>Ecdysozoa</taxon>
        <taxon>Arthropoda</taxon>
        <taxon>Crustacea</taxon>
        <taxon>Multicrustacea</taxon>
        <taxon>Hexanauplia</taxon>
        <taxon>Copepoda</taxon>
        <taxon>Siphonostomatoida</taxon>
        <taxon>Caligidae</taxon>
        <taxon>Lepeophtheirus</taxon>
    </lineage>
</organism>
<protein>
    <submittedName>
        <fullName evidence="1">Putative LOC100897181 [Metaseiulus occidentalis]</fullName>
    </submittedName>
</protein>
<dbReference type="EMBL" id="HACA01026119">
    <property type="protein sequence ID" value="CDW43480.1"/>
    <property type="molecule type" value="Transcribed_RNA"/>
</dbReference>
<accession>A0A0K2UZI8</accession>
<proteinExistence type="predicted"/>